<dbReference type="Proteomes" id="UP001208570">
    <property type="component" value="Unassembled WGS sequence"/>
</dbReference>
<evidence type="ECO:0000256" key="1">
    <source>
        <dbReference type="ARBA" id="ARBA00004141"/>
    </source>
</evidence>
<feature type="transmembrane region" description="Helical" evidence="7">
    <location>
        <begin position="136"/>
        <end position="161"/>
    </location>
</feature>
<evidence type="ECO:0000256" key="2">
    <source>
        <dbReference type="ARBA" id="ARBA00022448"/>
    </source>
</evidence>
<sequence length="532" mass="59144">MVLIVNVYCVVTESPPQSLAQWHTLSAYREPPTSGFDSHVTGRFLCCLINSWSKMAKPEFEERLKESCLLFRQNKYAIYVLTMLTVVYMVNQCDTFCLIATNTSMSQELQYGDRQCSSYNDTAIVVMKASNMITRLFVIGDIWVKVWSTSFLPVHSYIVLFSISGIPMGLSAELKNLNRKLMLFIFAIFWSAMTILGGFCNQYWQVALSRLLLGIFSAACVPFCASIISDYFKPETRGAALGFFNWGVYVGYSVTFLLTIAEQELGWRSVYFLAGAPGIILSVFVMTTVREPARNPSGEIKGTLAKLKNAATNFTDPCLLLLCLGGAVRNGAGLVFAYNIIIFFDEYHPGVNILSAPFLVGTLYAPMPWCWICQMVAYVIGEMWIGVCVAVVIDLVPSDLTASAVAVYFFIIQIIGGNMNLLVPPIEHQLGLRYALLITFPAMYLLAALLFTITLAVYVRSKRSKEKAHESGGHLVARRSTIPDCEPHLARIVNGDVSDVVFTQSSDLLREDDILARSHALMLESAEQTTQL</sequence>
<dbReference type="InterPro" id="IPR044770">
    <property type="entry name" value="MFS_spinster-like"/>
</dbReference>
<evidence type="ECO:0000259" key="8">
    <source>
        <dbReference type="PROSITE" id="PS50850"/>
    </source>
</evidence>
<comment type="caution">
    <text evidence="9">The sequence shown here is derived from an EMBL/GenBank/DDBJ whole genome shotgun (WGS) entry which is preliminary data.</text>
</comment>
<evidence type="ECO:0000256" key="7">
    <source>
        <dbReference type="SAM" id="Phobius"/>
    </source>
</evidence>
<protein>
    <recommendedName>
        <fullName evidence="8">Major facilitator superfamily (MFS) profile domain-containing protein</fullName>
    </recommendedName>
</protein>
<dbReference type="GO" id="GO:0016020">
    <property type="term" value="C:membrane"/>
    <property type="evidence" value="ECO:0007669"/>
    <property type="project" value="UniProtKB-SubCell"/>
</dbReference>
<feature type="transmembrane region" description="Helical" evidence="7">
    <location>
        <begin position="270"/>
        <end position="289"/>
    </location>
</feature>
<feature type="domain" description="Major facilitator superfamily (MFS) profile" evidence="8">
    <location>
        <begin position="80"/>
        <end position="532"/>
    </location>
</feature>
<dbReference type="EMBL" id="JAODUP010000396">
    <property type="protein sequence ID" value="KAK2150664.1"/>
    <property type="molecule type" value="Genomic_DNA"/>
</dbReference>
<feature type="transmembrane region" description="Helical" evidence="7">
    <location>
        <begin position="351"/>
        <end position="369"/>
    </location>
</feature>
<evidence type="ECO:0000313" key="10">
    <source>
        <dbReference type="Proteomes" id="UP001208570"/>
    </source>
</evidence>
<evidence type="ECO:0000256" key="3">
    <source>
        <dbReference type="ARBA" id="ARBA00022692"/>
    </source>
</evidence>
<evidence type="ECO:0000256" key="6">
    <source>
        <dbReference type="ARBA" id="ARBA00024338"/>
    </source>
</evidence>
<dbReference type="PANTHER" id="PTHR23505">
    <property type="entry name" value="SPINSTER"/>
    <property type="match status" value="1"/>
</dbReference>
<evidence type="ECO:0000256" key="5">
    <source>
        <dbReference type="ARBA" id="ARBA00023136"/>
    </source>
</evidence>
<dbReference type="Gene3D" id="1.20.1250.20">
    <property type="entry name" value="MFS general substrate transporter like domains"/>
    <property type="match status" value="1"/>
</dbReference>
<keyword evidence="5 7" id="KW-0472">Membrane</keyword>
<feature type="transmembrane region" description="Helical" evidence="7">
    <location>
        <begin position="211"/>
        <end position="232"/>
    </location>
</feature>
<dbReference type="InterPro" id="IPR036259">
    <property type="entry name" value="MFS_trans_sf"/>
</dbReference>
<reference evidence="9" key="1">
    <citation type="journal article" date="2023" name="Mol. Biol. Evol.">
        <title>Third-Generation Sequencing Reveals the Adaptive Role of the Epigenome in Three Deep-Sea Polychaetes.</title>
        <authorList>
            <person name="Perez M."/>
            <person name="Aroh O."/>
            <person name="Sun Y."/>
            <person name="Lan Y."/>
            <person name="Juniper S.K."/>
            <person name="Young C.R."/>
            <person name="Angers B."/>
            <person name="Qian P.Y."/>
        </authorList>
    </citation>
    <scope>NUCLEOTIDE SEQUENCE</scope>
    <source>
        <strain evidence="9">P08H-3</strain>
    </source>
</reference>
<comment type="subcellular location">
    <subcellularLocation>
        <location evidence="1">Membrane</location>
        <topology evidence="1">Multi-pass membrane protein</topology>
    </subcellularLocation>
</comment>
<comment type="similarity">
    <text evidence="6">Belongs to the major facilitator superfamily. Spinster (TC 2.A.1.49) family.</text>
</comment>
<dbReference type="PANTHER" id="PTHR23505:SF79">
    <property type="entry name" value="PROTEIN SPINSTER"/>
    <property type="match status" value="1"/>
</dbReference>
<feature type="transmembrane region" description="Helical" evidence="7">
    <location>
        <begin position="375"/>
        <end position="393"/>
    </location>
</feature>
<keyword evidence="10" id="KW-1185">Reference proteome</keyword>
<evidence type="ECO:0000256" key="4">
    <source>
        <dbReference type="ARBA" id="ARBA00022989"/>
    </source>
</evidence>
<feature type="transmembrane region" description="Helical" evidence="7">
    <location>
        <begin position="181"/>
        <end position="199"/>
    </location>
</feature>
<organism evidence="9 10">
    <name type="scientific">Paralvinella palmiformis</name>
    <dbReference type="NCBI Taxonomy" id="53620"/>
    <lineage>
        <taxon>Eukaryota</taxon>
        <taxon>Metazoa</taxon>
        <taxon>Spiralia</taxon>
        <taxon>Lophotrochozoa</taxon>
        <taxon>Annelida</taxon>
        <taxon>Polychaeta</taxon>
        <taxon>Sedentaria</taxon>
        <taxon>Canalipalpata</taxon>
        <taxon>Terebellida</taxon>
        <taxon>Terebelliformia</taxon>
        <taxon>Alvinellidae</taxon>
        <taxon>Paralvinella</taxon>
    </lineage>
</organism>
<keyword evidence="3 7" id="KW-0812">Transmembrane</keyword>
<keyword evidence="4 7" id="KW-1133">Transmembrane helix</keyword>
<dbReference type="InterPro" id="IPR020846">
    <property type="entry name" value="MFS_dom"/>
</dbReference>
<accession>A0AAD9JCK1</accession>
<dbReference type="PROSITE" id="PS50850">
    <property type="entry name" value="MFS"/>
    <property type="match status" value="1"/>
</dbReference>
<gene>
    <name evidence="9" type="ORF">LSH36_396g03020</name>
</gene>
<feature type="transmembrane region" description="Helical" evidence="7">
    <location>
        <begin position="319"/>
        <end position="344"/>
    </location>
</feature>
<dbReference type="GO" id="GO:0022857">
    <property type="term" value="F:transmembrane transporter activity"/>
    <property type="evidence" value="ECO:0007669"/>
    <property type="project" value="InterPro"/>
</dbReference>
<proteinExistence type="inferred from homology"/>
<dbReference type="InterPro" id="IPR011701">
    <property type="entry name" value="MFS"/>
</dbReference>
<dbReference type="SUPFAM" id="SSF103473">
    <property type="entry name" value="MFS general substrate transporter"/>
    <property type="match status" value="1"/>
</dbReference>
<name>A0AAD9JCK1_9ANNE</name>
<feature type="transmembrane region" description="Helical" evidence="7">
    <location>
        <begin position="238"/>
        <end position="258"/>
    </location>
</feature>
<evidence type="ECO:0000313" key="9">
    <source>
        <dbReference type="EMBL" id="KAK2150664.1"/>
    </source>
</evidence>
<dbReference type="AlphaFoldDB" id="A0AAD9JCK1"/>
<feature type="transmembrane region" description="Helical" evidence="7">
    <location>
        <begin position="434"/>
        <end position="459"/>
    </location>
</feature>
<keyword evidence="2" id="KW-0813">Transport</keyword>
<feature type="transmembrane region" description="Helical" evidence="7">
    <location>
        <begin position="400"/>
        <end position="422"/>
    </location>
</feature>
<dbReference type="Pfam" id="PF07690">
    <property type="entry name" value="MFS_1"/>
    <property type="match status" value="1"/>
</dbReference>